<dbReference type="PROSITE" id="PS00627">
    <property type="entry name" value="GHMP_KINASES_ATP"/>
    <property type="match status" value="1"/>
</dbReference>
<dbReference type="InterPro" id="IPR019539">
    <property type="entry name" value="GalKase_N"/>
</dbReference>
<dbReference type="PRINTS" id="PR00959">
    <property type="entry name" value="MEVGALKINASE"/>
</dbReference>
<dbReference type="GO" id="GO:0005524">
    <property type="term" value="F:ATP binding"/>
    <property type="evidence" value="ECO:0007669"/>
    <property type="project" value="UniProtKB-KW"/>
</dbReference>
<dbReference type="STRING" id="6832.A0A553PPF6"/>
<dbReference type="GO" id="GO:0004335">
    <property type="term" value="F:galactokinase activity"/>
    <property type="evidence" value="ECO:0007669"/>
    <property type="project" value="InterPro"/>
</dbReference>
<dbReference type="InterPro" id="IPR006204">
    <property type="entry name" value="GHMP_kinase_N_dom"/>
</dbReference>
<evidence type="ECO:0000256" key="5">
    <source>
        <dbReference type="ARBA" id="ARBA00022840"/>
    </source>
</evidence>
<dbReference type="InterPro" id="IPR018784">
    <property type="entry name" value="LLPH-like"/>
</dbReference>
<dbReference type="Pfam" id="PF00288">
    <property type="entry name" value="GHMP_kinases_N"/>
    <property type="match status" value="1"/>
</dbReference>
<feature type="domain" description="Galactokinase N-terminal" evidence="10">
    <location>
        <begin position="147"/>
        <end position="195"/>
    </location>
</feature>
<evidence type="ECO:0000256" key="3">
    <source>
        <dbReference type="ARBA" id="ARBA00022741"/>
    </source>
</evidence>
<feature type="domain" description="GHMP kinase N-terminal" evidence="8">
    <location>
        <begin position="247"/>
        <end position="321"/>
    </location>
</feature>
<dbReference type="InterPro" id="IPR013750">
    <property type="entry name" value="GHMP_kinase_C_dom"/>
</dbReference>
<dbReference type="InterPro" id="IPR006203">
    <property type="entry name" value="GHMP_knse_ATP-bd_CS"/>
</dbReference>
<dbReference type="Pfam" id="PF08544">
    <property type="entry name" value="GHMP_kinases_C"/>
    <property type="match status" value="1"/>
</dbReference>
<sequence length="585" mass="64834">MAKSLRSKWKRKMRAVKRVRYGEKENIRLLNMLEMAKKSQEERELEKSKTQMEHEPQPLGAPASDKVGEPMEGDGSGEKHSAKTLKSESGSYPVWLSNRKIQKLKTKNKVKKNPEGKVNKRHKKKNMECPPVHQYPDRVRIDTLKHAHQTRYGSEPEIVVRVPGRVNLIGEHIDYCGYGVHPMAIDQDILVAVAKVPTRGTLQLTNLESKFADFETNLTNLKVQAQASWWNYFLCGVKGVLVELETPDSVLQFGLNCTVHGRIPHSAGLSSSSALVVAAALSTLWALDHQMAKKDLADLCARSERFIGTQGGGMDQATEILAKPGTALLIEFNPLRTQDVTLPQEANFVIVNSLADVNKAAGSDFNTRVVECRLATKVLAKLNNLSGWREKTKLIEFQEALNLNLEEALAKCTSQLHPEPYSKGELCQLLEMTTPELESQCLSPNTLDVANFDLFHRSKHVFSEAKRVFDFKSACDNSQDDKALTELGRLMAESHQSCSQDYECSHPALDQLVSLSKTAGALGSRLTGAGWGGCVVALVPLEKLDGYMSYIKEKYFANLAAAHGRDLNELIFTTQPGGGALTYTC</sequence>
<dbReference type="GO" id="GO:0006012">
    <property type="term" value="P:galactose metabolic process"/>
    <property type="evidence" value="ECO:0007669"/>
    <property type="project" value="InterPro"/>
</dbReference>
<evidence type="ECO:0000313" key="11">
    <source>
        <dbReference type="EMBL" id="TRY79561.1"/>
    </source>
</evidence>
<evidence type="ECO:0000259" key="9">
    <source>
        <dbReference type="Pfam" id="PF08544"/>
    </source>
</evidence>
<dbReference type="SUPFAM" id="SSF54211">
    <property type="entry name" value="Ribosomal protein S5 domain 2-like"/>
    <property type="match status" value="1"/>
</dbReference>
<dbReference type="PROSITE" id="PS00106">
    <property type="entry name" value="GALACTOKINASE"/>
    <property type="match status" value="1"/>
</dbReference>
<evidence type="ECO:0000313" key="12">
    <source>
        <dbReference type="Proteomes" id="UP000318571"/>
    </source>
</evidence>
<dbReference type="SUPFAM" id="SSF55060">
    <property type="entry name" value="GHMP Kinase, C-terminal domain"/>
    <property type="match status" value="1"/>
</dbReference>
<keyword evidence="5" id="KW-0067">ATP-binding</keyword>
<dbReference type="PANTHER" id="PTHR10457:SF7">
    <property type="entry name" value="GALACTOKINASE-RELATED"/>
    <property type="match status" value="1"/>
</dbReference>
<dbReference type="InterPro" id="IPR014721">
    <property type="entry name" value="Ribsml_uS5_D2-typ_fold_subgr"/>
</dbReference>
<dbReference type="Pfam" id="PF10509">
    <property type="entry name" value="GalKase_gal_bdg"/>
    <property type="match status" value="1"/>
</dbReference>
<comment type="similarity">
    <text evidence="6">Belongs to the learning-associated protein family.</text>
</comment>
<evidence type="ECO:0000256" key="1">
    <source>
        <dbReference type="ARBA" id="ARBA00006566"/>
    </source>
</evidence>
<dbReference type="EMBL" id="VCGU01000002">
    <property type="protein sequence ID" value="TRY79561.1"/>
    <property type="molecule type" value="Genomic_DNA"/>
</dbReference>
<feature type="region of interest" description="Disordered" evidence="7">
    <location>
        <begin position="108"/>
        <end position="133"/>
    </location>
</feature>
<dbReference type="PRINTS" id="PR00473">
    <property type="entry name" value="GALCTOKINASE"/>
</dbReference>
<dbReference type="InterPro" id="IPR000705">
    <property type="entry name" value="Galactokinase"/>
</dbReference>
<dbReference type="Gene3D" id="1.20.1440.340">
    <property type="match status" value="1"/>
</dbReference>
<dbReference type="AlphaFoldDB" id="A0A553PPF6"/>
<reference evidence="11 12" key="1">
    <citation type="journal article" date="2018" name="Nat. Ecol. Evol.">
        <title>Genomic signatures of mitonuclear coevolution across populations of Tigriopus californicus.</title>
        <authorList>
            <person name="Barreto F.S."/>
            <person name="Watson E.T."/>
            <person name="Lima T.G."/>
            <person name="Willett C.S."/>
            <person name="Edmands S."/>
            <person name="Li W."/>
            <person name="Burton R.S."/>
        </authorList>
    </citation>
    <scope>NUCLEOTIDE SEQUENCE [LARGE SCALE GENOMIC DNA]</scope>
    <source>
        <strain evidence="11 12">San Diego</strain>
    </source>
</reference>
<evidence type="ECO:0000256" key="7">
    <source>
        <dbReference type="SAM" id="MobiDB-lite"/>
    </source>
</evidence>
<keyword evidence="12" id="KW-1185">Reference proteome</keyword>
<evidence type="ECO:0000256" key="4">
    <source>
        <dbReference type="ARBA" id="ARBA00022777"/>
    </source>
</evidence>
<feature type="region of interest" description="Disordered" evidence="7">
    <location>
        <begin position="38"/>
        <end position="87"/>
    </location>
</feature>
<keyword evidence="2" id="KW-0808">Transferase</keyword>
<dbReference type="Proteomes" id="UP000318571">
    <property type="component" value="Chromosome 6"/>
</dbReference>
<evidence type="ECO:0000256" key="6">
    <source>
        <dbReference type="ARBA" id="ARBA00034118"/>
    </source>
</evidence>
<dbReference type="Gene3D" id="3.30.230.10">
    <property type="match status" value="1"/>
</dbReference>
<evidence type="ECO:0000256" key="2">
    <source>
        <dbReference type="ARBA" id="ARBA00022679"/>
    </source>
</evidence>
<dbReference type="InterPro" id="IPR019741">
    <property type="entry name" value="Galactokinase_CS"/>
</dbReference>
<accession>A0A553PPF6</accession>
<dbReference type="NCBIfam" id="TIGR00131">
    <property type="entry name" value="gal_kin"/>
    <property type="match status" value="1"/>
</dbReference>
<evidence type="ECO:0000259" key="8">
    <source>
        <dbReference type="Pfam" id="PF00288"/>
    </source>
</evidence>
<name>A0A553PPF6_TIGCA</name>
<feature type="domain" description="GHMP kinase C-terminal" evidence="9">
    <location>
        <begin position="483"/>
        <end position="542"/>
    </location>
</feature>
<dbReference type="GO" id="GO:0005829">
    <property type="term" value="C:cytosol"/>
    <property type="evidence" value="ECO:0007669"/>
    <property type="project" value="TreeGrafter"/>
</dbReference>
<evidence type="ECO:0008006" key="13">
    <source>
        <dbReference type="Google" id="ProtNLM"/>
    </source>
</evidence>
<keyword evidence="4" id="KW-0418">Kinase</keyword>
<dbReference type="InterPro" id="IPR020568">
    <property type="entry name" value="Ribosomal_Su5_D2-typ_SF"/>
</dbReference>
<evidence type="ECO:0000259" key="10">
    <source>
        <dbReference type="Pfam" id="PF10509"/>
    </source>
</evidence>
<dbReference type="PANTHER" id="PTHR10457">
    <property type="entry name" value="MEVALONATE KINASE/GALACTOKINASE"/>
    <property type="match status" value="1"/>
</dbReference>
<gene>
    <name evidence="11" type="ORF">TCAL_11698</name>
</gene>
<proteinExistence type="inferred from homology"/>
<organism evidence="11 12">
    <name type="scientific">Tigriopus californicus</name>
    <name type="common">Marine copepod</name>
    <dbReference type="NCBI Taxonomy" id="6832"/>
    <lineage>
        <taxon>Eukaryota</taxon>
        <taxon>Metazoa</taxon>
        <taxon>Ecdysozoa</taxon>
        <taxon>Arthropoda</taxon>
        <taxon>Crustacea</taxon>
        <taxon>Multicrustacea</taxon>
        <taxon>Hexanauplia</taxon>
        <taxon>Copepoda</taxon>
        <taxon>Harpacticoida</taxon>
        <taxon>Harpacticidae</taxon>
        <taxon>Tigriopus</taxon>
    </lineage>
</organism>
<dbReference type="OMA" id="GFHDTYF"/>
<protein>
    <recommendedName>
        <fullName evidence="13">Galactokinase</fullName>
    </recommendedName>
</protein>
<comment type="similarity">
    <text evidence="1">Belongs to the GHMP kinase family. GalK subfamily.</text>
</comment>
<dbReference type="InterPro" id="IPR036554">
    <property type="entry name" value="GHMP_kinase_C_sf"/>
</dbReference>
<keyword evidence="3" id="KW-0547">Nucleotide-binding</keyword>
<dbReference type="Pfam" id="PF10169">
    <property type="entry name" value="LLPH"/>
    <property type="match status" value="1"/>
</dbReference>
<dbReference type="Gene3D" id="3.30.70.3170">
    <property type="match status" value="1"/>
</dbReference>
<feature type="compositionally biased region" description="Basic and acidic residues" evidence="7">
    <location>
        <begin position="38"/>
        <end position="56"/>
    </location>
</feature>
<comment type="caution">
    <text evidence="11">The sequence shown here is derived from an EMBL/GenBank/DDBJ whole genome shotgun (WGS) entry which is preliminary data.</text>
</comment>